<dbReference type="PROSITE" id="PS00440">
    <property type="entry name" value="ACYLTRANSF_C_2"/>
    <property type="match status" value="1"/>
</dbReference>
<sequence length="749" mass="84497">MAEAHQAVAFQFTVTPEGLDFHLSREAVRQLYLAAISSWKKRLVRAKNSFLTGVYPASPSSWMVVVMATAGSCYCQVDPSLGLIGRIQHCLPHSDMLTPQARTVVSTVLFSTGAWLAAVLLFRSVLRILLSYHGWMFEPHGHMSRSTRLWVAVMKIMSIRKPLLYSFQSSLPKLPVPPVKATIARYLESVRPLLDDDKYAEMAALAKEFQEKTAPRLQRYLRLKSWWTTNYVSDWWEEYVYLRGRSPLMVNSNYYAMDFLYVTPTHIQAARAANVVHSILLYRRRLDRGEIPPMMALGVVPMCSYQSERMFNTTRIPGKETDTLLHLADSKHLAVYHKGRYYKVWLYYGGQILPPADLELQFQRILDDPSAPQPGEERLAALTAGERVPWAEARTRFFSRGPNKTSLDAIERAAFFLTLDEEEHGQEPATPGCMDAYAKSLLHGRCYDRWFDKSFTLVVYKNGKVGANAEHSWADAPIVGHLWEVTGGWGHPQGGHLHGASPGWASPRGTPGVGSPPSWAPLVGDPYGAPREWEPPWAPLLRNPRLGTFIRHPQLGTPMGHPKDKGSFCLTYEASMTRLFREGRTETVRSCTAEATAFVRSMVDPRHSRSERQKLFKVAAEKHQQLYRLAMTGSGIDRHLFCLYLMSRYLGTQSPFLARVLSEPWRLSTSQTPQQQLKMFDLNKYPDHVSSGGGFGPVADDGYGVSYIIAGENLITFHVSSKFSSPETDSQRFGRNIRQAMLDIAGLFD</sequence>
<dbReference type="InterPro" id="IPR032476">
    <property type="entry name" value="CPT_N"/>
</dbReference>
<dbReference type="SUPFAM" id="SSF52777">
    <property type="entry name" value="CoA-dependent acyltransferases"/>
    <property type="match status" value="2"/>
</dbReference>
<evidence type="ECO:0000256" key="3">
    <source>
        <dbReference type="ARBA" id="ARBA00005232"/>
    </source>
</evidence>
<keyword evidence="10 23" id="KW-1133">Transmembrane helix</keyword>
<evidence type="ECO:0000256" key="14">
    <source>
        <dbReference type="ARBA" id="ARBA00023315"/>
    </source>
</evidence>
<dbReference type="EC" id="2.3.1.21" evidence="4"/>
<evidence type="ECO:0000256" key="13">
    <source>
        <dbReference type="ARBA" id="ARBA00023136"/>
    </source>
</evidence>
<feature type="domain" description="Choline/carnitine acyltransferase" evidence="24">
    <location>
        <begin position="174"/>
        <end position="484"/>
    </location>
</feature>
<reference evidence="26 27" key="1">
    <citation type="submission" date="2019-09" db="EMBL/GenBank/DDBJ databases">
        <title>Bird 10,000 Genomes (B10K) Project - Family phase.</title>
        <authorList>
            <person name="Zhang G."/>
        </authorList>
    </citation>
    <scope>NUCLEOTIDE SEQUENCE [LARGE SCALE GENOMIC DNA]</scope>
    <source>
        <strain evidence="26">B10K-DU-003-06</strain>
    </source>
</reference>
<name>A0A7K5BE55_9FURN</name>
<evidence type="ECO:0000256" key="4">
    <source>
        <dbReference type="ARBA" id="ARBA00013243"/>
    </source>
</evidence>
<gene>
    <name evidence="26" type="primary">Cpt1b</name>
    <name evidence="26" type="ORF">FURFIG_R02485</name>
</gene>
<evidence type="ECO:0000256" key="1">
    <source>
        <dbReference type="ARBA" id="ARBA00004374"/>
    </source>
</evidence>
<dbReference type="EMBL" id="VYZD01001514">
    <property type="protein sequence ID" value="NWR94291.1"/>
    <property type="molecule type" value="Genomic_DNA"/>
</dbReference>
<dbReference type="GO" id="GO:0006635">
    <property type="term" value="P:fatty acid beta-oxidation"/>
    <property type="evidence" value="ECO:0007669"/>
    <property type="project" value="UniProtKB-UniPathway"/>
</dbReference>
<evidence type="ECO:0000256" key="8">
    <source>
        <dbReference type="ARBA" id="ARBA00022787"/>
    </source>
</evidence>
<evidence type="ECO:0000256" key="5">
    <source>
        <dbReference type="ARBA" id="ARBA00022448"/>
    </source>
</evidence>
<dbReference type="Gene3D" id="3.30.559.10">
    <property type="entry name" value="Chloramphenicol acetyltransferase-like domain"/>
    <property type="match status" value="1"/>
</dbReference>
<organism evidence="26 27">
    <name type="scientific">Furnarius figulus</name>
    <dbReference type="NCBI Taxonomy" id="463165"/>
    <lineage>
        <taxon>Eukaryota</taxon>
        <taxon>Metazoa</taxon>
        <taxon>Chordata</taxon>
        <taxon>Craniata</taxon>
        <taxon>Vertebrata</taxon>
        <taxon>Euteleostomi</taxon>
        <taxon>Archelosauria</taxon>
        <taxon>Archosauria</taxon>
        <taxon>Dinosauria</taxon>
        <taxon>Saurischia</taxon>
        <taxon>Theropoda</taxon>
        <taxon>Coelurosauria</taxon>
        <taxon>Aves</taxon>
        <taxon>Neognathae</taxon>
        <taxon>Neoaves</taxon>
        <taxon>Telluraves</taxon>
        <taxon>Australaves</taxon>
        <taxon>Passeriformes</taxon>
        <taxon>Furnariidae</taxon>
        <taxon>Furnarius</taxon>
    </lineage>
</organism>
<dbReference type="FunFam" id="3.30.559.10:FF:000002">
    <property type="entry name" value="carnitine O-palmitoyltransferase 1, liver isoform"/>
    <property type="match status" value="1"/>
</dbReference>
<dbReference type="InterPro" id="IPR039551">
    <property type="entry name" value="Cho/carn_acyl_trans"/>
</dbReference>
<dbReference type="GO" id="GO:0009437">
    <property type="term" value="P:carnitine metabolic process"/>
    <property type="evidence" value="ECO:0007669"/>
    <property type="project" value="TreeGrafter"/>
</dbReference>
<dbReference type="Gene3D" id="3.30.559.70">
    <property type="entry name" value="Choline/Carnitine o-acyltransferase, domain 2"/>
    <property type="match status" value="1"/>
</dbReference>
<dbReference type="Proteomes" id="UP000529852">
    <property type="component" value="Unassembled WGS sequence"/>
</dbReference>
<evidence type="ECO:0000256" key="6">
    <source>
        <dbReference type="ARBA" id="ARBA00022679"/>
    </source>
</evidence>
<evidence type="ECO:0000259" key="25">
    <source>
        <dbReference type="Pfam" id="PF16484"/>
    </source>
</evidence>
<dbReference type="PANTHER" id="PTHR22589">
    <property type="entry name" value="CARNITINE O-ACYLTRANSFERASE"/>
    <property type="match status" value="1"/>
</dbReference>
<dbReference type="AlphaFoldDB" id="A0A7K5BE55"/>
<comment type="similarity">
    <text evidence="3 22">Belongs to the carnitine/choline acetyltransferase family.</text>
</comment>
<dbReference type="InterPro" id="IPR042572">
    <property type="entry name" value="Carn_acyl_trans_N"/>
</dbReference>
<keyword evidence="5" id="KW-0813">Transport</keyword>
<feature type="non-terminal residue" evidence="26">
    <location>
        <position position="1"/>
    </location>
</feature>
<comment type="function">
    <text evidence="18">Catalyzes the transfer of the acyl group of long-chain fatty acid-CoA conjugates onto carnitine, an essential step for the mitochondrial uptake of long-chain fatty acids and their subsequent beta-oxidation in the mitochondrion.</text>
</comment>
<evidence type="ECO:0000313" key="27">
    <source>
        <dbReference type="Proteomes" id="UP000529852"/>
    </source>
</evidence>
<keyword evidence="27" id="KW-1185">Reference proteome</keyword>
<dbReference type="Gene3D" id="1.10.275.20">
    <property type="entry name" value="Choline/Carnitine o-acyltransferase"/>
    <property type="match status" value="1"/>
</dbReference>
<evidence type="ECO:0000256" key="21">
    <source>
        <dbReference type="PIRSR" id="PIRSR600542-1"/>
    </source>
</evidence>
<evidence type="ECO:0000256" key="15">
    <source>
        <dbReference type="ARBA" id="ARBA00040569"/>
    </source>
</evidence>
<comment type="pathway">
    <text evidence="2">Lipid metabolism; fatty acid beta-oxidation.</text>
</comment>
<evidence type="ECO:0000256" key="18">
    <source>
        <dbReference type="ARBA" id="ARBA00043926"/>
    </source>
</evidence>
<evidence type="ECO:0000259" key="24">
    <source>
        <dbReference type="Pfam" id="PF00755"/>
    </source>
</evidence>
<keyword evidence="11" id="KW-0443">Lipid metabolism</keyword>
<comment type="catalytic activity">
    <reaction evidence="20">
        <text>4,8-dimethylnonanoyl-CoA + (R)-carnitine = O-4,8-dimethylnonanoyl-(R)-carnitine + CoA</text>
        <dbReference type="Rhea" id="RHEA:44860"/>
        <dbReference type="ChEBI" id="CHEBI:16347"/>
        <dbReference type="ChEBI" id="CHEBI:57287"/>
        <dbReference type="ChEBI" id="CHEBI:77061"/>
        <dbReference type="ChEBI" id="CHEBI:84654"/>
    </reaction>
</comment>
<accession>A0A7K5BE55</accession>
<evidence type="ECO:0000256" key="2">
    <source>
        <dbReference type="ARBA" id="ARBA00005005"/>
    </source>
</evidence>
<dbReference type="Pfam" id="PF16484">
    <property type="entry name" value="CPT_N"/>
    <property type="match status" value="1"/>
</dbReference>
<evidence type="ECO:0000256" key="22">
    <source>
        <dbReference type="RuleBase" id="RU003801"/>
    </source>
</evidence>
<dbReference type="Pfam" id="PF00755">
    <property type="entry name" value="Carn_acyltransf"/>
    <property type="match status" value="2"/>
</dbReference>
<feature type="domain" description="Carnitine O-palmitoyltransferase N-terminal" evidence="25">
    <location>
        <begin position="1"/>
        <end position="47"/>
    </location>
</feature>
<keyword evidence="13 23" id="KW-0472">Membrane</keyword>
<feature type="domain" description="Choline/carnitine acyltransferase" evidence="24">
    <location>
        <begin position="559"/>
        <end position="739"/>
    </location>
</feature>
<protein>
    <recommendedName>
        <fullName evidence="15">Carnitine O-palmitoyltransferase 1, muscle isoform</fullName>
        <ecNumber evidence="4">2.3.1.21</ecNumber>
    </recommendedName>
    <alternativeName>
        <fullName evidence="16">Carnitine O-palmitoyltransferase I, muscle isoform</fullName>
    </alternativeName>
    <alternativeName>
        <fullName evidence="17">Carnitine palmitoyltransferase 1B</fullName>
    </alternativeName>
</protein>
<proteinExistence type="inferred from homology"/>
<evidence type="ECO:0000256" key="12">
    <source>
        <dbReference type="ARBA" id="ARBA00023128"/>
    </source>
</evidence>
<evidence type="ECO:0000313" key="26">
    <source>
        <dbReference type="EMBL" id="NWR94291.1"/>
    </source>
</evidence>
<feature type="non-terminal residue" evidence="26">
    <location>
        <position position="749"/>
    </location>
</feature>
<dbReference type="PANTHER" id="PTHR22589:SF69">
    <property type="entry name" value="CARNITINE O-PALMITOYLTRANSFERASE 1, MUSCLE ISOFORM"/>
    <property type="match status" value="1"/>
</dbReference>
<dbReference type="GO" id="GO:0015909">
    <property type="term" value="P:long-chain fatty acid transport"/>
    <property type="evidence" value="ECO:0007669"/>
    <property type="project" value="TreeGrafter"/>
</dbReference>
<evidence type="ECO:0000256" key="10">
    <source>
        <dbReference type="ARBA" id="ARBA00022989"/>
    </source>
</evidence>
<keyword evidence="12" id="KW-0496">Mitochondrion</keyword>
<comment type="catalytic activity">
    <reaction evidence="19">
        <text>(R)-carnitine + hexadecanoyl-CoA = O-hexadecanoyl-(R)-carnitine + CoA</text>
        <dbReference type="Rhea" id="RHEA:12661"/>
        <dbReference type="ChEBI" id="CHEBI:16347"/>
        <dbReference type="ChEBI" id="CHEBI:17490"/>
        <dbReference type="ChEBI" id="CHEBI:57287"/>
        <dbReference type="ChEBI" id="CHEBI:57379"/>
        <dbReference type="EC" id="2.3.1.21"/>
    </reaction>
    <physiologicalReaction direction="left-to-right" evidence="19">
        <dbReference type="Rhea" id="RHEA:12662"/>
    </physiologicalReaction>
</comment>
<dbReference type="InterPro" id="IPR042231">
    <property type="entry name" value="Cho/carn_acyl_trans_2"/>
</dbReference>
<dbReference type="InterPro" id="IPR023213">
    <property type="entry name" value="CAT-like_dom_sf"/>
</dbReference>
<dbReference type="PROSITE" id="PS00439">
    <property type="entry name" value="ACYLTRANSF_C_1"/>
    <property type="match status" value="1"/>
</dbReference>
<feature type="active site" description="Proton acceptor" evidence="21">
    <location>
        <position position="471"/>
    </location>
</feature>
<evidence type="ECO:0000256" key="17">
    <source>
        <dbReference type="ARBA" id="ARBA00042959"/>
    </source>
</evidence>
<evidence type="ECO:0000256" key="7">
    <source>
        <dbReference type="ARBA" id="ARBA00022692"/>
    </source>
</evidence>
<evidence type="ECO:0000256" key="19">
    <source>
        <dbReference type="ARBA" id="ARBA00048480"/>
    </source>
</evidence>
<keyword evidence="8" id="KW-1000">Mitochondrion outer membrane</keyword>
<evidence type="ECO:0000256" key="16">
    <source>
        <dbReference type="ARBA" id="ARBA00041685"/>
    </source>
</evidence>
<evidence type="ECO:0000256" key="23">
    <source>
        <dbReference type="SAM" id="Phobius"/>
    </source>
</evidence>
<evidence type="ECO:0000256" key="20">
    <source>
        <dbReference type="ARBA" id="ARBA00048999"/>
    </source>
</evidence>
<keyword evidence="7 23" id="KW-0812">Transmembrane</keyword>
<dbReference type="GO" id="GO:0005741">
    <property type="term" value="C:mitochondrial outer membrane"/>
    <property type="evidence" value="ECO:0007669"/>
    <property type="project" value="UniProtKB-SubCell"/>
</dbReference>
<feature type="transmembrane region" description="Helical" evidence="23">
    <location>
        <begin position="104"/>
        <end position="126"/>
    </location>
</feature>
<dbReference type="UniPathway" id="UPA00659"/>
<comment type="caution">
    <text evidence="26">The sequence shown here is derived from an EMBL/GenBank/DDBJ whole genome shotgun (WGS) entry which is preliminary data.</text>
</comment>
<keyword evidence="14 22" id="KW-0012">Acyltransferase</keyword>
<dbReference type="GO" id="GO:0004095">
    <property type="term" value="F:carnitine O-palmitoyltransferase activity"/>
    <property type="evidence" value="ECO:0007669"/>
    <property type="project" value="UniProtKB-EC"/>
</dbReference>
<keyword evidence="6 22" id="KW-0808">Transferase</keyword>
<dbReference type="InterPro" id="IPR000542">
    <property type="entry name" value="Carn_acyl_trans"/>
</dbReference>
<keyword evidence="9" id="KW-0276">Fatty acid metabolism</keyword>
<dbReference type="FunFam" id="3.30.559.70:FF:000001">
    <property type="entry name" value="Carnitine O-palmitoyltransferase 1, liver isoform"/>
    <property type="match status" value="1"/>
</dbReference>
<evidence type="ECO:0000256" key="11">
    <source>
        <dbReference type="ARBA" id="ARBA00023098"/>
    </source>
</evidence>
<evidence type="ECO:0000256" key="9">
    <source>
        <dbReference type="ARBA" id="ARBA00022832"/>
    </source>
</evidence>
<comment type="subcellular location">
    <subcellularLocation>
        <location evidence="1">Mitochondrion outer membrane</location>
        <topology evidence="1">Multi-pass membrane protein</topology>
    </subcellularLocation>
</comment>
<dbReference type="Gene3D" id="6.10.250.1760">
    <property type="match status" value="1"/>
</dbReference>